<protein>
    <recommendedName>
        <fullName evidence="1">Craniofacial development protein 1</fullName>
    </recommendedName>
    <alternativeName>
        <fullName evidence="2">Bucentaur</fullName>
    </alternativeName>
</protein>
<evidence type="ECO:0000259" key="4">
    <source>
        <dbReference type="PROSITE" id="PS51279"/>
    </source>
</evidence>
<sequence>MEQLAGDLLNDSDSDDQDYVPPEGEVEEVPEEINSDAEENSDDGEEQKKRTDALWADFMADVEPIPKKPKLQAETQAESTKEAYSNSKTEQTDQPSSSGSAGAEVPARESANTSDADTQGTSSGKVKITQVFDFAGEKIEVEKEVEAGSKEAKKLLADQEKQKQASEQKTVLVRPKVGGGLSTVVGSILNKKNKMSVLEKSKLDWNGFKRQEGIDEELATFNRGKGGYLEKMAFLERADLRQFDLEKAMREKKRNR</sequence>
<dbReference type="RefSeq" id="XP_003742343.1">
    <property type="nucleotide sequence ID" value="XM_003742295.2"/>
</dbReference>
<feature type="compositionally biased region" description="Acidic residues" evidence="3">
    <location>
        <begin position="10"/>
        <end position="45"/>
    </location>
</feature>
<evidence type="ECO:0000313" key="5">
    <source>
        <dbReference type="Proteomes" id="UP000694867"/>
    </source>
</evidence>
<dbReference type="GeneID" id="100908124"/>
<dbReference type="AlphaFoldDB" id="A0AAJ6QSF0"/>
<organism evidence="5 6">
    <name type="scientific">Galendromus occidentalis</name>
    <name type="common">western predatory mite</name>
    <dbReference type="NCBI Taxonomy" id="34638"/>
    <lineage>
        <taxon>Eukaryota</taxon>
        <taxon>Metazoa</taxon>
        <taxon>Ecdysozoa</taxon>
        <taxon>Arthropoda</taxon>
        <taxon>Chelicerata</taxon>
        <taxon>Arachnida</taxon>
        <taxon>Acari</taxon>
        <taxon>Parasitiformes</taxon>
        <taxon>Mesostigmata</taxon>
        <taxon>Gamasina</taxon>
        <taxon>Phytoseioidea</taxon>
        <taxon>Phytoseiidae</taxon>
        <taxon>Typhlodrominae</taxon>
        <taxon>Galendromus</taxon>
    </lineage>
</organism>
<dbReference type="KEGG" id="goe:100908124"/>
<name>A0AAJ6QSF0_9ACAR</name>
<dbReference type="PANTHER" id="PTHR48407:SF1">
    <property type="entry name" value="CRANIOFACIAL DEVELOPMENT PROTEIN 1"/>
    <property type="match status" value="1"/>
</dbReference>
<dbReference type="PROSITE" id="PS51279">
    <property type="entry name" value="BCNT_C"/>
    <property type="match status" value="1"/>
</dbReference>
<dbReference type="Pfam" id="PF07572">
    <property type="entry name" value="BCNT"/>
    <property type="match status" value="1"/>
</dbReference>
<evidence type="ECO:0000313" key="6">
    <source>
        <dbReference type="RefSeq" id="XP_003742343.1"/>
    </source>
</evidence>
<gene>
    <name evidence="6" type="primary">LOC100908124</name>
</gene>
<dbReference type="GO" id="GO:0000812">
    <property type="term" value="C:Swr1 complex"/>
    <property type="evidence" value="ECO:0007669"/>
    <property type="project" value="TreeGrafter"/>
</dbReference>
<feature type="compositionally biased region" description="Polar residues" evidence="3">
    <location>
        <begin position="73"/>
        <end position="100"/>
    </location>
</feature>
<dbReference type="Proteomes" id="UP000694867">
    <property type="component" value="Unplaced"/>
</dbReference>
<reference evidence="6" key="1">
    <citation type="submission" date="2025-08" db="UniProtKB">
        <authorList>
            <consortium name="RefSeq"/>
        </authorList>
    </citation>
    <scope>IDENTIFICATION</scope>
</reference>
<dbReference type="CTD" id="7354404"/>
<keyword evidence="5" id="KW-1185">Reference proteome</keyword>
<feature type="domain" description="BCNT-C" evidence="4">
    <location>
        <begin position="175"/>
        <end position="256"/>
    </location>
</feature>
<feature type="compositionally biased region" description="Polar residues" evidence="3">
    <location>
        <begin position="110"/>
        <end position="124"/>
    </location>
</feature>
<dbReference type="InterPro" id="IPR011421">
    <property type="entry name" value="BCNT-C"/>
</dbReference>
<accession>A0AAJ6QSF0</accession>
<dbReference type="InterPro" id="IPR027124">
    <property type="entry name" value="Swc5/CFDP1/2"/>
</dbReference>
<proteinExistence type="predicted"/>
<feature type="region of interest" description="Disordered" evidence="3">
    <location>
        <begin position="1"/>
        <end position="127"/>
    </location>
</feature>
<evidence type="ECO:0000256" key="3">
    <source>
        <dbReference type="SAM" id="MobiDB-lite"/>
    </source>
</evidence>
<dbReference type="PANTHER" id="PTHR48407">
    <property type="entry name" value="CRANIOFACIAL DEVELOPMENT PROTEIN 1"/>
    <property type="match status" value="1"/>
</dbReference>
<evidence type="ECO:0000256" key="2">
    <source>
        <dbReference type="ARBA" id="ARBA00030244"/>
    </source>
</evidence>
<evidence type="ECO:0000256" key="1">
    <source>
        <dbReference type="ARBA" id="ARBA00019033"/>
    </source>
</evidence>